<gene>
    <name evidence="2" type="ORF">FDENT_12156</name>
</gene>
<feature type="region of interest" description="Disordered" evidence="1">
    <location>
        <begin position="278"/>
        <end position="303"/>
    </location>
</feature>
<evidence type="ECO:0000256" key="1">
    <source>
        <dbReference type="SAM" id="MobiDB-lite"/>
    </source>
</evidence>
<protein>
    <submittedName>
        <fullName evidence="2">Uncharacterized protein</fullName>
    </submittedName>
</protein>
<organism evidence="2 3">
    <name type="scientific">Fusarium denticulatum</name>
    <dbReference type="NCBI Taxonomy" id="48507"/>
    <lineage>
        <taxon>Eukaryota</taxon>
        <taxon>Fungi</taxon>
        <taxon>Dikarya</taxon>
        <taxon>Ascomycota</taxon>
        <taxon>Pezizomycotina</taxon>
        <taxon>Sordariomycetes</taxon>
        <taxon>Hypocreomycetidae</taxon>
        <taxon>Hypocreales</taxon>
        <taxon>Nectriaceae</taxon>
        <taxon>Fusarium</taxon>
        <taxon>Fusarium fujikuroi species complex</taxon>
    </lineage>
</organism>
<sequence length="303" mass="33676">MSLPTFQGTPVPAAALHIKPSVSIRGALSLLNATLLGAEHAPSSTREDTTRHAVKALSILEWTDFNFEVLGNLYKDMLSQRVLLPDGAKSGPFYVDNIEEAKKMFLEHLGPRLEDPIQQGAALLGSQFGHQFPTVVVKRGRSFDKQTPALSYVAGSEPDARTLVVNICLHAKAWHSNMMGSNKTAIARRPLNRLAKYCLLVRTRYGFLMTTEEIVVVRIRGTVFDTSMSCHVEWQAIPHGPHRALPHITSLDHTTCLHPDLWMRYQIPQGFVYRHPSSGQREAELAEGGEYEDGPNETSAWIS</sequence>
<proteinExistence type="predicted"/>
<evidence type="ECO:0000313" key="2">
    <source>
        <dbReference type="EMBL" id="KAF5667354.1"/>
    </source>
</evidence>
<feature type="compositionally biased region" description="Acidic residues" evidence="1">
    <location>
        <begin position="285"/>
        <end position="295"/>
    </location>
</feature>
<evidence type="ECO:0000313" key="3">
    <source>
        <dbReference type="Proteomes" id="UP000562682"/>
    </source>
</evidence>
<dbReference type="EMBL" id="JAAOAK010000407">
    <property type="protein sequence ID" value="KAF5667354.1"/>
    <property type="molecule type" value="Genomic_DNA"/>
</dbReference>
<dbReference type="Proteomes" id="UP000562682">
    <property type="component" value="Unassembled WGS sequence"/>
</dbReference>
<dbReference type="AlphaFoldDB" id="A0A8H5WRF7"/>
<keyword evidence="3" id="KW-1185">Reference proteome</keyword>
<reference evidence="2 3" key="1">
    <citation type="submission" date="2020-05" db="EMBL/GenBank/DDBJ databases">
        <title>Identification and distribution of gene clusters putatively required for synthesis of sphingolipid metabolism inhibitors in phylogenetically diverse species of the filamentous fungus Fusarium.</title>
        <authorList>
            <person name="Kim H.-S."/>
            <person name="Busman M."/>
            <person name="Brown D.W."/>
            <person name="Divon H."/>
            <person name="Uhlig S."/>
            <person name="Proctor R.H."/>
        </authorList>
    </citation>
    <scope>NUCLEOTIDE SEQUENCE [LARGE SCALE GENOMIC DNA]</scope>
    <source>
        <strain evidence="2 3">NRRL 25311</strain>
    </source>
</reference>
<comment type="caution">
    <text evidence="2">The sequence shown here is derived from an EMBL/GenBank/DDBJ whole genome shotgun (WGS) entry which is preliminary data.</text>
</comment>
<name>A0A8H5WRF7_9HYPO</name>
<accession>A0A8H5WRF7</accession>